<organism evidence="1">
    <name type="scientific">Attheya septentrionalis</name>
    <dbReference type="NCBI Taxonomy" id="420275"/>
    <lineage>
        <taxon>Eukaryota</taxon>
        <taxon>Sar</taxon>
        <taxon>Stramenopiles</taxon>
        <taxon>Ochrophyta</taxon>
        <taxon>Bacillariophyta</taxon>
        <taxon>Coscinodiscophyceae</taxon>
        <taxon>Chaetocerotophycidae</taxon>
        <taxon>Chaetocerotales</taxon>
        <taxon>Attheyaceae</taxon>
        <taxon>Attheya</taxon>
    </lineage>
</organism>
<proteinExistence type="predicted"/>
<protein>
    <submittedName>
        <fullName evidence="1">Uncharacterized protein</fullName>
    </submittedName>
</protein>
<evidence type="ECO:0000313" key="1">
    <source>
        <dbReference type="EMBL" id="CAD9825134.1"/>
    </source>
</evidence>
<dbReference type="EMBL" id="HBHQ01025166">
    <property type="protein sequence ID" value="CAD9825134.1"/>
    <property type="molecule type" value="Transcribed_RNA"/>
</dbReference>
<dbReference type="AlphaFoldDB" id="A0A7S2UNB4"/>
<sequence length="131" mass="14242">MPGTLFNGTKAFLRAANTINTKLQGSVALPIRSFTKRAQHDALTWGRARQEVLFPNLKVVTAPATPQQNDMNTFLQVLAQKGASPTSVAALPDPETECVKKFGVCTTDLNNILQLCGLNPGQEELLPPWIK</sequence>
<name>A0A7S2UNB4_9STRA</name>
<reference evidence="1" key="1">
    <citation type="submission" date="2021-01" db="EMBL/GenBank/DDBJ databases">
        <authorList>
            <person name="Corre E."/>
            <person name="Pelletier E."/>
            <person name="Niang G."/>
            <person name="Scheremetjew M."/>
            <person name="Finn R."/>
            <person name="Kale V."/>
            <person name="Holt S."/>
            <person name="Cochrane G."/>
            <person name="Meng A."/>
            <person name="Brown T."/>
            <person name="Cohen L."/>
        </authorList>
    </citation>
    <scope>NUCLEOTIDE SEQUENCE</scope>
    <source>
        <strain evidence="1">CCMP2084</strain>
    </source>
</reference>
<gene>
    <name evidence="1" type="ORF">ASEP1449_LOCUS16968</name>
</gene>
<accession>A0A7S2UNB4</accession>